<evidence type="ECO:0000313" key="7">
    <source>
        <dbReference type="EMBL" id="TRX90852.1"/>
    </source>
</evidence>
<feature type="compositionally biased region" description="Polar residues" evidence="5">
    <location>
        <begin position="1"/>
        <end position="14"/>
    </location>
</feature>
<keyword evidence="4 6" id="KW-0472">Membrane</keyword>
<dbReference type="STRING" id="2512241.A0A553HSC0"/>
<dbReference type="Proteomes" id="UP000319160">
    <property type="component" value="Unassembled WGS sequence"/>
</dbReference>
<proteinExistence type="predicted"/>
<keyword evidence="8" id="KW-1185">Reference proteome</keyword>
<keyword evidence="2 6" id="KW-0812">Transmembrane</keyword>
<dbReference type="InterPro" id="IPR052430">
    <property type="entry name" value="IVT-Associated"/>
</dbReference>
<accession>A0A553HSC0</accession>
<sequence>MESHQGNSSGTNYNDNDETDGENRIGRRLSRSFRRRNSKSRIHARSDSITSLDRVFDTQRSDEPSIPIAPAPSLTLDEKNFIETTHGIDETRDGFFDAVFLPPEDADHQALMKHAEETLPVAFREKNPLSLTRFFPRQCHEAWGVVRRVVTTRSGIKLLKSFLSFFITYILCLIPTVREKFGRYAYVMVVSAILNHPGRTLGAQFDGTTLTILGTATGLGWGAFGLWVSTATATARISSGAILAVFLFVFYFVIACLRSYYIRTYQFVICAGIAIAHTCLADISSTEVSWIKLLDYGIPWLIGQAVSLVVCYTMVPDAGSRPLAVGIHQIFGTMLDGIPPVRDSVRTRRRLAQAFVSMSQVYRDLVIDFSITKFHPKDALMLRNSVQTVIRTLLSMKTEIRLSRSRTGDVSSQHNSSQQELAEFIIDMDKSSGPSCNTEGYEIVNFVTDKLAAPTEDLLQSMKFALRTCDAALMDMCGHRRYLGPSFDISSDLQSALVDLRERITAFNTRQEQVLTSDKFSHTYSRFPDIHKIFAFCRPVFQASIAIESLVIQLDDLQHKQPKYPRLHLPSYPFWKAIHRTNAQVRHDRGGVTAGSYFRSLSDIAKMIKKIRSREFRPVSQKGTSIDESHDISVNSTTADDLSNDSSSRETRLRHRVWAFLHRLQGFETRFGLKTALVTSLLALPAYFPNSHTWWNRYEGWWGVVMGWLIMGPRTGGNVQDLFTRALCAVLGSLWAGLSFAARDGNPYVMAVFAAIFAREVTGAKCSCSFQIAKLPGRETDTYLLRTDAPYDVPVYAKYTSHPNISDESVSQVTEAGGLNIPRTVAIRGAAMVFGVVVSVFINWILWPFIARHDLRKGLASMIFNCSIVYRSTISKYVYYEEGNAPRKQDIEASEILEGRLREGFVRLRQLLGLTRHEIRLRAPFDPLPYSALISACEQFFDHIVTVRQCSLFYHPSFVRGNSEASMELLGYRRDEIATVLTILYVLSGALRADRAVPKYLPNAAVARKRLLDRMFQLERRHAAKGKHSSKGKLRDIRLGQIYSYSFNDSLTGCVEQVKQLEKYTKIIVGEQGLIATLAEYNISFPPYTSSLTLHRPEILYKKAQYQSHGHKTTINYTTIGGFFLQDDPATDPTTFDYTTVNYGLINRSYPTDKEFDRYGKKTQWQRFEHYVDTLNRNADRNTNYKVLFMARHGEGYHNAAESYYGTPAWNCYWGPLDGNGTVVWRDAHLTEAGLAQCTKSHNFWKNALAVEKIPAPQTYYSSPLTRSATTANLTFAGLELPKDRPFKPTIKELLREGISIRSCDERSTKSEIAALLPNFRFEEGFKETDTLWKGRLDEGETPEAEFVRTKIVFDDIFTHDRSTWISLTTHSGQISVSLKVLGHRAFSLSTGQAIPALVEARRISAEPTTTTTAATSFTVEPTCTALPATSISGQGCVCSSTVTAAPTPA</sequence>
<gene>
    <name evidence="7" type="ORF">FHL15_008256</name>
</gene>
<dbReference type="SUPFAM" id="SSF53254">
    <property type="entry name" value="Phosphoglycerate mutase-like"/>
    <property type="match status" value="1"/>
</dbReference>
<dbReference type="GO" id="GO:0016020">
    <property type="term" value="C:membrane"/>
    <property type="evidence" value="ECO:0007669"/>
    <property type="project" value="UniProtKB-SubCell"/>
</dbReference>
<evidence type="ECO:0000256" key="3">
    <source>
        <dbReference type="ARBA" id="ARBA00022989"/>
    </source>
</evidence>
<keyword evidence="3 6" id="KW-1133">Transmembrane helix</keyword>
<feature type="transmembrane region" description="Helical" evidence="6">
    <location>
        <begin position="722"/>
        <end position="742"/>
    </location>
</feature>
<feature type="transmembrane region" description="Helical" evidence="6">
    <location>
        <begin position="158"/>
        <end position="177"/>
    </location>
</feature>
<evidence type="ECO:0000256" key="5">
    <source>
        <dbReference type="SAM" id="MobiDB-lite"/>
    </source>
</evidence>
<dbReference type="Pfam" id="PF00300">
    <property type="entry name" value="His_Phos_1"/>
    <property type="match status" value="1"/>
</dbReference>
<evidence type="ECO:0000256" key="1">
    <source>
        <dbReference type="ARBA" id="ARBA00004141"/>
    </source>
</evidence>
<dbReference type="InterPro" id="IPR023244">
    <property type="entry name" value="Brefeldin_A-sensitivity_4"/>
</dbReference>
<dbReference type="Gene3D" id="3.40.50.1240">
    <property type="entry name" value="Phosphoglycerate mutase-like"/>
    <property type="match status" value="1"/>
</dbReference>
<evidence type="ECO:0000256" key="2">
    <source>
        <dbReference type="ARBA" id="ARBA00022692"/>
    </source>
</evidence>
<dbReference type="PANTHER" id="PTHR47804:SF3">
    <property type="entry name" value="PROTEIN BRE4"/>
    <property type="match status" value="1"/>
</dbReference>
<dbReference type="InterPro" id="IPR013078">
    <property type="entry name" value="His_Pase_superF_clade-1"/>
</dbReference>
<name>A0A553HSC0_9PEZI</name>
<feature type="transmembrane region" description="Helical" evidence="6">
    <location>
        <begin position="825"/>
        <end position="847"/>
    </location>
</feature>
<dbReference type="CDD" id="cd07067">
    <property type="entry name" value="HP_PGM_like"/>
    <property type="match status" value="1"/>
</dbReference>
<comment type="caution">
    <text evidence="7">The sequence shown here is derived from an EMBL/GenBank/DDBJ whole genome shotgun (WGS) entry which is preliminary data.</text>
</comment>
<evidence type="ECO:0000256" key="6">
    <source>
        <dbReference type="SAM" id="Phobius"/>
    </source>
</evidence>
<dbReference type="PRINTS" id="PR02047">
    <property type="entry name" value="BREFELDNASP4"/>
</dbReference>
<dbReference type="OrthoDB" id="1924968at2759"/>
<evidence type="ECO:0000313" key="8">
    <source>
        <dbReference type="Proteomes" id="UP000319160"/>
    </source>
</evidence>
<protein>
    <submittedName>
        <fullName evidence="7">Uncharacterized protein</fullName>
    </submittedName>
</protein>
<organism evidence="7 8">
    <name type="scientific">Xylaria flabelliformis</name>
    <dbReference type="NCBI Taxonomy" id="2512241"/>
    <lineage>
        <taxon>Eukaryota</taxon>
        <taxon>Fungi</taxon>
        <taxon>Dikarya</taxon>
        <taxon>Ascomycota</taxon>
        <taxon>Pezizomycotina</taxon>
        <taxon>Sordariomycetes</taxon>
        <taxon>Xylariomycetidae</taxon>
        <taxon>Xylariales</taxon>
        <taxon>Xylariaceae</taxon>
        <taxon>Xylaria</taxon>
    </lineage>
</organism>
<feature type="region of interest" description="Disordered" evidence="5">
    <location>
        <begin position="1"/>
        <end position="45"/>
    </location>
</feature>
<feature type="transmembrane region" description="Helical" evidence="6">
    <location>
        <begin position="210"/>
        <end position="229"/>
    </location>
</feature>
<reference evidence="8" key="1">
    <citation type="submission" date="2019-06" db="EMBL/GenBank/DDBJ databases">
        <title>Draft genome sequence of the griseofulvin-producing fungus Xylaria cubensis strain G536.</title>
        <authorList>
            <person name="Mead M.E."/>
            <person name="Raja H.A."/>
            <person name="Steenwyk J.L."/>
            <person name="Knowles S.L."/>
            <person name="Oberlies N.H."/>
            <person name="Rokas A."/>
        </authorList>
    </citation>
    <scope>NUCLEOTIDE SEQUENCE [LARGE SCALE GENOMIC DNA]</scope>
    <source>
        <strain evidence="8">G536</strain>
    </source>
</reference>
<evidence type="ECO:0000256" key="4">
    <source>
        <dbReference type="ARBA" id="ARBA00023136"/>
    </source>
</evidence>
<comment type="subcellular location">
    <subcellularLocation>
        <location evidence="1">Membrane</location>
        <topology evidence="1">Multi-pass membrane protein</topology>
    </subcellularLocation>
</comment>
<feature type="compositionally biased region" description="Basic residues" evidence="5">
    <location>
        <begin position="26"/>
        <end position="43"/>
    </location>
</feature>
<dbReference type="InterPro" id="IPR029033">
    <property type="entry name" value="His_PPase_superfam"/>
</dbReference>
<feature type="transmembrane region" description="Helical" evidence="6">
    <location>
        <begin position="235"/>
        <end position="257"/>
    </location>
</feature>
<dbReference type="EMBL" id="VFLP01000051">
    <property type="protein sequence ID" value="TRX90852.1"/>
    <property type="molecule type" value="Genomic_DNA"/>
</dbReference>
<dbReference type="PANTHER" id="PTHR47804">
    <property type="entry name" value="60S RIBOSOMAL PROTEIN L19"/>
    <property type="match status" value="1"/>
</dbReference>